<feature type="region of interest" description="Disordered" evidence="1">
    <location>
        <begin position="1"/>
        <end position="42"/>
    </location>
</feature>
<organism evidence="2 3">
    <name type="scientific">Dreissena polymorpha</name>
    <name type="common">Zebra mussel</name>
    <name type="synonym">Mytilus polymorpha</name>
    <dbReference type="NCBI Taxonomy" id="45954"/>
    <lineage>
        <taxon>Eukaryota</taxon>
        <taxon>Metazoa</taxon>
        <taxon>Spiralia</taxon>
        <taxon>Lophotrochozoa</taxon>
        <taxon>Mollusca</taxon>
        <taxon>Bivalvia</taxon>
        <taxon>Autobranchia</taxon>
        <taxon>Heteroconchia</taxon>
        <taxon>Euheterodonta</taxon>
        <taxon>Imparidentia</taxon>
        <taxon>Neoheterodontei</taxon>
        <taxon>Myida</taxon>
        <taxon>Dreissenoidea</taxon>
        <taxon>Dreissenidae</taxon>
        <taxon>Dreissena</taxon>
    </lineage>
</organism>
<keyword evidence="3" id="KW-1185">Reference proteome</keyword>
<reference evidence="2" key="2">
    <citation type="submission" date="2020-11" db="EMBL/GenBank/DDBJ databases">
        <authorList>
            <person name="McCartney M.A."/>
            <person name="Auch B."/>
            <person name="Kono T."/>
            <person name="Mallez S."/>
            <person name="Becker A."/>
            <person name="Gohl D.M."/>
            <person name="Silverstein K.A.T."/>
            <person name="Koren S."/>
            <person name="Bechman K.B."/>
            <person name="Herman A."/>
            <person name="Abrahante J.E."/>
            <person name="Garbe J."/>
        </authorList>
    </citation>
    <scope>NUCLEOTIDE SEQUENCE</scope>
    <source>
        <strain evidence="2">Duluth1</strain>
        <tissue evidence="2">Whole animal</tissue>
    </source>
</reference>
<proteinExistence type="predicted"/>
<protein>
    <submittedName>
        <fullName evidence="2">Uncharacterized protein</fullName>
    </submittedName>
</protein>
<sequence>MADKIEKPSKPSETPVVNEDKGKRSCKKPTPSTPSTGSTKSEEINETILAFMKNVQLTLKKNDDRLTGICNRLDEFDKEINYEDFCEEEGEFYEETPCDVVPSDVVQGEKRNAAENSRFSNMTKKFKIVEFCDLNFGETLAVNSNELFKNGIDETRYEELVKDERNARPEIVMA</sequence>
<dbReference type="AlphaFoldDB" id="A0A9D4GW60"/>
<dbReference type="Proteomes" id="UP000828390">
    <property type="component" value="Unassembled WGS sequence"/>
</dbReference>
<comment type="caution">
    <text evidence="2">The sequence shown here is derived from an EMBL/GenBank/DDBJ whole genome shotgun (WGS) entry which is preliminary data.</text>
</comment>
<gene>
    <name evidence="2" type="ORF">DPMN_125835</name>
</gene>
<feature type="compositionally biased region" description="Basic and acidic residues" evidence="1">
    <location>
        <begin position="1"/>
        <end position="10"/>
    </location>
</feature>
<reference evidence="2" key="1">
    <citation type="journal article" date="2019" name="bioRxiv">
        <title>The Genome of the Zebra Mussel, Dreissena polymorpha: A Resource for Invasive Species Research.</title>
        <authorList>
            <person name="McCartney M.A."/>
            <person name="Auch B."/>
            <person name="Kono T."/>
            <person name="Mallez S."/>
            <person name="Zhang Y."/>
            <person name="Obille A."/>
            <person name="Becker A."/>
            <person name="Abrahante J.E."/>
            <person name="Garbe J."/>
            <person name="Badalamenti J.P."/>
            <person name="Herman A."/>
            <person name="Mangelson H."/>
            <person name="Liachko I."/>
            <person name="Sullivan S."/>
            <person name="Sone E.D."/>
            <person name="Koren S."/>
            <person name="Silverstein K.A.T."/>
            <person name="Beckman K.B."/>
            <person name="Gohl D.M."/>
        </authorList>
    </citation>
    <scope>NUCLEOTIDE SEQUENCE</scope>
    <source>
        <strain evidence="2">Duluth1</strain>
        <tissue evidence="2">Whole animal</tissue>
    </source>
</reference>
<evidence type="ECO:0000313" key="3">
    <source>
        <dbReference type="Proteomes" id="UP000828390"/>
    </source>
</evidence>
<name>A0A9D4GW60_DREPO</name>
<feature type="compositionally biased region" description="Low complexity" evidence="1">
    <location>
        <begin position="28"/>
        <end position="39"/>
    </location>
</feature>
<evidence type="ECO:0000313" key="2">
    <source>
        <dbReference type="EMBL" id="KAH3824007.1"/>
    </source>
</evidence>
<evidence type="ECO:0000256" key="1">
    <source>
        <dbReference type="SAM" id="MobiDB-lite"/>
    </source>
</evidence>
<accession>A0A9D4GW60</accession>
<dbReference type="EMBL" id="JAIWYP010000005">
    <property type="protein sequence ID" value="KAH3824007.1"/>
    <property type="molecule type" value="Genomic_DNA"/>
</dbReference>